<comment type="similarity">
    <text evidence="1">Belongs to the metallo-beta-lactamase superfamily. Class-B beta-lactamase family.</text>
</comment>
<dbReference type="AlphaFoldDB" id="A0A933GLV0"/>
<dbReference type="Proteomes" id="UP000772181">
    <property type="component" value="Unassembled WGS sequence"/>
</dbReference>
<sequence length="275" mass="31176">MKEIRKQIWVETEWQGANVSCIGTERGTVLVDIPTLPGNARTWKAKITEMGLPEVAYIINTDHHFDHLMGNCFFNGLIITHKLAAEEIAKPGGTLFEGFIDNWKENFPEEVEEAKRLCKLMTPHITFSKNMELNMGNRVLQVIHVGGHTPGTSMVYIQQEKVLFSGDTVVSNRHPFLGQGNLLEWRKALEEINKMDVETIVPGHGEVCTLNEACRLLNYFKEIESELKEQKKKGLSKEEAAKKVDIIGYFPVDPGMEATAAQWLNMGLERFYDQV</sequence>
<accession>A0A933GLV0</accession>
<comment type="caution">
    <text evidence="3">The sequence shown here is derived from an EMBL/GenBank/DDBJ whole genome shotgun (WGS) entry which is preliminary data.</text>
</comment>
<evidence type="ECO:0000256" key="1">
    <source>
        <dbReference type="ARBA" id="ARBA00005250"/>
    </source>
</evidence>
<feature type="domain" description="Metallo-beta-lactamase" evidence="2">
    <location>
        <begin position="16"/>
        <end position="204"/>
    </location>
</feature>
<gene>
    <name evidence="3" type="ORF">HY730_06315</name>
</gene>
<dbReference type="InterPro" id="IPR050855">
    <property type="entry name" value="NDM-1-like"/>
</dbReference>
<organism evidence="3 4">
    <name type="scientific">Tectimicrobiota bacterium</name>
    <dbReference type="NCBI Taxonomy" id="2528274"/>
    <lineage>
        <taxon>Bacteria</taxon>
        <taxon>Pseudomonadati</taxon>
        <taxon>Nitrospinota/Tectimicrobiota group</taxon>
        <taxon>Candidatus Tectimicrobiota</taxon>
    </lineage>
</organism>
<dbReference type="SUPFAM" id="SSF56281">
    <property type="entry name" value="Metallo-hydrolase/oxidoreductase"/>
    <property type="match status" value="1"/>
</dbReference>
<dbReference type="EMBL" id="JACQWF010000280">
    <property type="protein sequence ID" value="MBI4595977.1"/>
    <property type="molecule type" value="Genomic_DNA"/>
</dbReference>
<protein>
    <submittedName>
        <fullName evidence="3">MBL fold metallo-hydrolase</fullName>
    </submittedName>
</protein>
<reference evidence="3" key="1">
    <citation type="submission" date="2020-07" db="EMBL/GenBank/DDBJ databases">
        <title>Huge and variable diversity of episymbiotic CPR bacteria and DPANN archaea in groundwater ecosystems.</title>
        <authorList>
            <person name="He C.Y."/>
            <person name="Keren R."/>
            <person name="Whittaker M."/>
            <person name="Farag I.F."/>
            <person name="Doudna J."/>
            <person name="Cate J.H.D."/>
            <person name="Banfield J.F."/>
        </authorList>
    </citation>
    <scope>NUCLEOTIDE SEQUENCE</scope>
    <source>
        <strain evidence="3">NC_groundwater_1482_Ag_S-0.65um_47_24</strain>
    </source>
</reference>
<dbReference type="Gene3D" id="3.60.15.10">
    <property type="entry name" value="Ribonuclease Z/Hydroxyacylglutathione hydrolase-like"/>
    <property type="match status" value="1"/>
</dbReference>
<dbReference type="Pfam" id="PF00753">
    <property type="entry name" value="Lactamase_B"/>
    <property type="match status" value="1"/>
</dbReference>
<evidence type="ECO:0000313" key="3">
    <source>
        <dbReference type="EMBL" id="MBI4595977.1"/>
    </source>
</evidence>
<dbReference type="CDD" id="cd16282">
    <property type="entry name" value="metallo-hydrolase-like_MBL-fold"/>
    <property type="match status" value="1"/>
</dbReference>
<evidence type="ECO:0000313" key="4">
    <source>
        <dbReference type="Proteomes" id="UP000772181"/>
    </source>
</evidence>
<dbReference type="GO" id="GO:0017001">
    <property type="term" value="P:antibiotic catabolic process"/>
    <property type="evidence" value="ECO:0007669"/>
    <property type="project" value="UniProtKB-ARBA"/>
</dbReference>
<dbReference type="PANTHER" id="PTHR42951">
    <property type="entry name" value="METALLO-BETA-LACTAMASE DOMAIN-CONTAINING"/>
    <property type="match status" value="1"/>
</dbReference>
<dbReference type="SMART" id="SM00849">
    <property type="entry name" value="Lactamase_B"/>
    <property type="match status" value="1"/>
</dbReference>
<dbReference type="InterPro" id="IPR001279">
    <property type="entry name" value="Metallo-B-lactamas"/>
</dbReference>
<name>A0A933GLV0_UNCTE</name>
<dbReference type="PANTHER" id="PTHR42951:SF4">
    <property type="entry name" value="ACYL-COENZYME A THIOESTERASE MBLAC2"/>
    <property type="match status" value="1"/>
</dbReference>
<evidence type="ECO:0000259" key="2">
    <source>
        <dbReference type="SMART" id="SM00849"/>
    </source>
</evidence>
<proteinExistence type="inferred from homology"/>
<dbReference type="InterPro" id="IPR036866">
    <property type="entry name" value="RibonucZ/Hydroxyglut_hydro"/>
</dbReference>